<comment type="function">
    <text evidence="10">Probable calcium-dependent phospholipid-binding protein that may play a role in calcium-mediated intracellular processes. Plays a role in dendrite formation by melanocytes.</text>
</comment>
<dbReference type="GeneID" id="100478800"/>
<dbReference type="InterPro" id="IPR000008">
    <property type="entry name" value="C2_dom"/>
</dbReference>
<dbReference type="CDD" id="cd01459">
    <property type="entry name" value="vWA_copine_like"/>
    <property type="match status" value="1"/>
</dbReference>
<organism evidence="16 17">
    <name type="scientific">Ailuropoda melanoleuca</name>
    <name type="common">Giant panda</name>
    <dbReference type="NCBI Taxonomy" id="9646"/>
    <lineage>
        <taxon>Eukaryota</taxon>
        <taxon>Metazoa</taxon>
        <taxon>Chordata</taxon>
        <taxon>Craniata</taxon>
        <taxon>Vertebrata</taxon>
        <taxon>Euteleostomi</taxon>
        <taxon>Mammalia</taxon>
        <taxon>Eutheria</taxon>
        <taxon>Laurasiatheria</taxon>
        <taxon>Carnivora</taxon>
        <taxon>Caniformia</taxon>
        <taxon>Ursidae</taxon>
        <taxon>Ailuropoda</taxon>
    </lineage>
</organism>
<name>G1L066_AILME</name>
<dbReference type="InterPro" id="IPR045052">
    <property type="entry name" value="Copine"/>
</dbReference>
<evidence type="ECO:0000256" key="7">
    <source>
        <dbReference type="ARBA" id="ARBA00022782"/>
    </source>
</evidence>
<reference evidence="16 17" key="1">
    <citation type="journal article" date="2010" name="Nature">
        <title>The sequence and de novo assembly of the giant panda genome.</title>
        <authorList>
            <person name="Li R."/>
            <person name="Fan W."/>
            <person name="Tian G."/>
            <person name="Zhu H."/>
            <person name="He L."/>
            <person name="Cai J."/>
            <person name="Huang Q."/>
            <person name="Cai Q."/>
            <person name="Li B."/>
            <person name="Bai Y."/>
            <person name="Zhang Z."/>
            <person name="Zhang Y."/>
            <person name="Wang W."/>
            <person name="Li J."/>
            <person name="Wei F."/>
            <person name="Li H."/>
            <person name="Jian M."/>
            <person name="Li J."/>
            <person name="Zhang Z."/>
            <person name="Nielsen R."/>
            <person name="Li D."/>
            <person name="Gu W."/>
            <person name="Yang Z."/>
            <person name="Xuan Z."/>
            <person name="Ryder O.A."/>
            <person name="Leung F.C."/>
            <person name="Zhou Y."/>
            <person name="Cao J."/>
            <person name="Sun X."/>
            <person name="Fu Y."/>
            <person name="Fang X."/>
            <person name="Guo X."/>
            <person name="Wang B."/>
            <person name="Hou R."/>
            <person name="Shen F."/>
            <person name="Mu B."/>
            <person name="Ni P."/>
            <person name="Lin R."/>
            <person name="Qian W."/>
            <person name="Wang G."/>
            <person name="Yu C."/>
            <person name="Nie W."/>
            <person name="Wang J."/>
            <person name="Wu Z."/>
            <person name="Liang H."/>
            <person name="Min J."/>
            <person name="Wu Q."/>
            <person name="Cheng S."/>
            <person name="Ruan J."/>
            <person name="Wang M."/>
            <person name="Shi Z."/>
            <person name="Wen M."/>
            <person name="Liu B."/>
            <person name="Ren X."/>
            <person name="Zheng H."/>
            <person name="Dong D."/>
            <person name="Cook K."/>
            <person name="Shan G."/>
            <person name="Zhang H."/>
            <person name="Kosiol C."/>
            <person name="Xie X."/>
            <person name="Lu Z."/>
            <person name="Zheng H."/>
            <person name="Li Y."/>
            <person name="Steiner C.C."/>
            <person name="Lam T.T."/>
            <person name="Lin S."/>
            <person name="Zhang Q."/>
            <person name="Li G."/>
            <person name="Tian J."/>
            <person name="Gong T."/>
            <person name="Liu H."/>
            <person name="Zhang D."/>
            <person name="Fang L."/>
            <person name="Ye C."/>
            <person name="Zhang J."/>
            <person name="Hu W."/>
            <person name="Xu A."/>
            <person name="Ren Y."/>
            <person name="Zhang G."/>
            <person name="Bruford M.W."/>
            <person name="Li Q."/>
            <person name="Ma L."/>
            <person name="Guo Y."/>
            <person name="An N."/>
            <person name="Hu Y."/>
            <person name="Zheng Y."/>
            <person name="Shi Y."/>
            <person name="Li Z."/>
            <person name="Liu Q."/>
            <person name="Chen Y."/>
            <person name="Zhao J."/>
            <person name="Qu N."/>
            <person name="Zhao S."/>
            <person name="Tian F."/>
            <person name="Wang X."/>
            <person name="Wang H."/>
            <person name="Xu L."/>
            <person name="Liu X."/>
            <person name="Vinar T."/>
            <person name="Wang Y."/>
            <person name="Lam T.W."/>
            <person name="Yiu S.M."/>
            <person name="Liu S."/>
            <person name="Zhang H."/>
            <person name="Li D."/>
            <person name="Huang Y."/>
            <person name="Wang X."/>
            <person name="Yang G."/>
            <person name="Jiang Z."/>
            <person name="Wang J."/>
            <person name="Qin N."/>
            <person name="Li L."/>
            <person name="Li J."/>
            <person name="Bolund L."/>
            <person name="Kristiansen K."/>
            <person name="Wong G.K."/>
            <person name="Olson M."/>
            <person name="Zhang X."/>
            <person name="Li S."/>
            <person name="Yang H."/>
            <person name="Wang J."/>
            <person name="Wang J."/>
        </authorList>
    </citation>
    <scope>NUCLEOTIDE SEQUENCE [LARGE SCALE GENOMIC DNA]</scope>
</reference>
<evidence type="ECO:0000256" key="5">
    <source>
        <dbReference type="ARBA" id="ARBA00022723"/>
    </source>
</evidence>
<evidence type="ECO:0000313" key="16">
    <source>
        <dbReference type="Ensembl" id="ENSAMEP00000000268.2"/>
    </source>
</evidence>
<evidence type="ECO:0000256" key="2">
    <source>
        <dbReference type="ARBA" id="ARBA00004484"/>
    </source>
</evidence>
<feature type="domain" description="VWFA" evidence="15">
    <location>
        <begin position="328"/>
        <end position="554"/>
    </location>
</feature>
<dbReference type="SMART" id="SM00239">
    <property type="entry name" value="C2"/>
    <property type="match status" value="2"/>
</dbReference>
<feature type="region of interest" description="Disordered" evidence="13">
    <location>
        <begin position="562"/>
        <end position="593"/>
    </location>
</feature>
<reference evidence="16" key="3">
    <citation type="submission" date="2025-09" db="UniProtKB">
        <authorList>
            <consortium name="Ensembl"/>
        </authorList>
    </citation>
    <scope>IDENTIFICATION</scope>
</reference>
<keyword evidence="9" id="KW-0966">Cell projection</keyword>
<keyword evidence="6" id="KW-0677">Repeat</keyword>
<dbReference type="InterPro" id="IPR036465">
    <property type="entry name" value="vWFA_dom_sf"/>
</dbReference>
<dbReference type="Pfam" id="PF07002">
    <property type="entry name" value="Copine"/>
    <property type="match status" value="1"/>
</dbReference>
<feature type="compositionally biased region" description="Pro residues" evidence="13">
    <location>
        <begin position="565"/>
        <end position="587"/>
    </location>
</feature>
<evidence type="ECO:0000256" key="11">
    <source>
        <dbReference type="ARBA" id="ARBA00074837"/>
    </source>
</evidence>
<comment type="subcellular location">
    <subcellularLocation>
        <location evidence="1">Cell projection</location>
    </subcellularLocation>
    <subcellularLocation>
        <location evidence="2">Perikaryon</location>
    </subcellularLocation>
</comment>
<sequence>MEQPEDMASLSEFDSLAGSIPATKVEITVSCRNLLDKDMFSKSDPLCVMYTQGMENKQWREFGRTEVIDNTLNPDFVRKFIVDYFFEEKQNLRFDLYDVDSKSPDLSKHDFLGQAFCTLGEIVGSPGSRLEKPLTIGAFSLNSRTGKPMPAVSNGGVPGKKCGTVILSAEELSNCRDVATMQFCANKLDKKDFFGKSDPFLVFYRSNEDGTFTICHKTEVMKNTLNPVWQTFSIPVRALCNGDYDRTIKVEVYDWDRDGSHDFIGEFTTSYRELARGQSQFNIYEVVNPKKKMKKKKYVNSGTVTLLSFAVESECTFLDYIKGGTQINFTVAIDFTASNGNPSQSTSLHYMSPYQLNAYALALTAVGEIIQHYDSDKMFPALGFGAKLPPDGRVSHEFPLNGNQENPSCCGIDGILEAYHHSLRTVQLYGPTNFAPVVTHVARTAAAVQDGSQYSVLLIITDGVISDMAQTKEAIVNAAKLPMSIIIIGVGQAEFDAMVELDGDDVRISSRGKLAERDIVQFVPFRDYVDRTGNHVLSMARLARDVLAEIPDQLVSYMKAQGIRPRPPPAAPEPSPPRSPARTPPASPLHTHI</sequence>
<evidence type="ECO:0000256" key="10">
    <source>
        <dbReference type="ARBA" id="ARBA00053866"/>
    </source>
</evidence>
<keyword evidence="4" id="KW-0597">Phosphoprotein</keyword>
<dbReference type="InterPro" id="IPR035892">
    <property type="entry name" value="C2_domain_sf"/>
</dbReference>
<dbReference type="PANTHER" id="PTHR10857">
    <property type="entry name" value="COPINE"/>
    <property type="match status" value="1"/>
</dbReference>
<dbReference type="GO" id="GO:0043204">
    <property type="term" value="C:perikaryon"/>
    <property type="evidence" value="ECO:0007669"/>
    <property type="project" value="UniProtKB-SubCell"/>
</dbReference>
<feature type="domain" description="C2" evidence="14">
    <location>
        <begin position="2"/>
        <end position="134"/>
    </location>
</feature>
<dbReference type="CDD" id="cd04047">
    <property type="entry name" value="C2B_Copine"/>
    <property type="match status" value="1"/>
</dbReference>
<evidence type="ECO:0000313" key="17">
    <source>
        <dbReference type="Proteomes" id="UP000008912"/>
    </source>
</evidence>
<dbReference type="GO" id="GO:0046872">
    <property type="term" value="F:metal ion binding"/>
    <property type="evidence" value="ECO:0007669"/>
    <property type="project" value="UniProtKB-KW"/>
</dbReference>
<dbReference type="InterPro" id="IPR010734">
    <property type="entry name" value="Copine_C"/>
</dbReference>
<dbReference type="InterPro" id="IPR037768">
    <property type="entry name" value="C2B_Copine"/>
</dbReference>
<keyword evidence="8" id="KW-0106">Calcium</keyword>
<evidence type="ECO:0000256" key="13">
    <source>
        <dbReference type="SAM" id="MobiDB-lite"/>
    </source>
</evidence>
<evidence type="ECO:0000256" key="12">
    <source>
        <dbReference type="ARBA" id="ARBA00076303"/>
    </source>
</evidence>
<dbReference type="AlphaFoldDB" id="G1L066"/>
<dbReference type="PANTHER" id="PTHR10857:SF51">
    <property type="entry name" value="COPINE-5"/>
    <property type="match status" value="1"/>
</dbReference>
<dbReference type="HOGENOM" id="CLU_020452_3_2_1"/>
<dbReference type="GO" id="GO:0071277">
    <property type="term" value="P:cellular response to calcium ion"/>
    <property type="evidence" value="ECO:0007669"/>
    <property type="project" value="TreeGrafter"/>
</dbReference>
<dbReference type="GO" id="GO:0005886">
    <property type="term" value="C:plasma membrane"/>
    <property type="evidence" value="ECO:0007669"/>
    <property type="project" value="TreeGrafter"/>
</dbReference>
<feature type="domain" description="C2" evidence="14">
    <location>
        <begin position="161"/>
        <end position="284"/>
    </location>
</feature>
<protein>
    <recommendedName>
        <fullName evidence="11">Copine-5</fullName>
    </recommendedName>
    <alternativeName>
        <fullName evidence="12">Copine V</fullName>
    </alternativeName>
</protein>
<evidence type="ECO:0000259" key="14">
    <source>
        <dbReference type="PROSITE" id="PS50004"/>
    </source>
</evidence>
<evidence type="ECO:0000256" key="3">
    <source>
        <dbReference type="ARBA" id="ARBA00009048"/>
    </source>
</evidence>
<dbReference type="PROSITE" id="PS50234">
    <property type="entry name" value="VWFA"/>
    <property type="match status" value="1"/>
</dbReference>
<evidence type="ECO:0000256" key="6">
    <source>
        <dbReference type="ARBA" id="ARBA00022737"/>
    </source>
</evidence>
<dbReference type="Ensembl" id="ENSAMET00000000277.2">
    <property type="protein sequence ID" value="ENSAMEP00000000268.2"/>
    <property type="gene ID" value="ENSAMEG00000000216.2"/>
</dbReference>
<keyword evidence="17" id="KW-1185">Reference proteome</keyword>
<dbReference type="PROSITE" id="PS50004">
    <property type="entry name" value="C2"/>
    <property type="match status" value="2"/>
</dbReference>
<keyword evidence="5" id="KW-0479">Metal-binding</keyword>
<dbReference type="CDD" id="cd04048">
    <property type="entry name" value="C2A_Copine"/>
    <property type="match status" value="1"/>
</dbReference>
<dbReference type="Proteomes" id="UP000008912">
    <property type="component" value="Unassembled WGS sequence"/>
</dbReference>
<dbReference type="Gene3D" id="2.60.40.150">
    <property type="entry name" value="C2 domain"/>
    <property type="match status" value="2"/>
</dbReference>
<evidence type="ECO:0000256" key="4">
    <source>
        <dbReference type="ARBA" id="ARBA00022553"/>
    </source>
</evidence>
<proteinExistence type="inferred from homology"/>
<dbReference type="RefSeq" id="XP_034516533.1">
    <property type="nucleotide sequence ID" value="XM_034660642.1"/>
</dbReference>
<evidence type="ECO:0000256" key="1">
    <source>
        <dbReference type="ARBA" id="ARBA00004316"/>
    </source>
</evidence>
<accession>G1L066</accession>
<dbReference type="CTD" id="57699"/>
<dbReference type="SUPFAM" id="SSF53300">
    <property type="entry name" value="vWA-like"/>
    <property type="match status" value="1"/>
</dbReference>
<dbReference type="Pfam" id="PF00168">
    <property type="entry name" value="C2"/>
    <property type="match status" value="2"/>
</dbReference>
<dbReference type="eggNOG" id="KOG1327">
    <property type="taxonomic scope" value="Eukaryota"/>
</dbReference>
<gene>
    <name evidence="16" type="primary">CPNE5</name>
</gene>
<dbReference type="STRING" id="9646.ENSAMEP00000000268"/>
<keyword evidence="7" id="KW-0221">Differentiation</keyword>
<evidence type="ECO:0000259" key="15">
    <source>
        <dbReference type="PROSITE" id="PS50234"/>
    </source>
</evidence>
<dbReference type="FunFam" id="2.60.40.150:FF:000013">
    <property type="entry name" value="copine-9 isoform X1"/>
    <property type="match status" value="1"/>
</dbReference>
<evidence type="ECO:0000256" key="9">
    <source>
        <dbReference type="ARBA" id="ARBA00023273"/>
    </source>
</evidence>
<dbReference type="FunFam" id="2.60.40.150:FF:000117">
    <property type="entry name" value="copine-5 isoform X1"/>
    <property type="match status" value="1"/>
</dbReference>
<dbReference type="InterPro" id="IPR002035">
    <property type="entry name" value="VWF_A"/>
</dbReference>
<dbReference type="GO" id="GO:0042995">
    <property type="term" value="C:cell projection"/>
    <property type="evidence" value="ECO:0007669"/>
    <property type="project" value="UniProtKB-SubCell"/>
</dbReference>
<reference evidence="16" key="2">
    <citation type="submission" date="2025-08" db="UniProtKB">
        <authorList>
            <consortium name="Ensembl"/>
        </authorList>
    </citation>
    <scope>IDENTIFICATION</scope>
</reference>
<evidence type="ECO:0000256" key="8">
    <source>
        <dbReference type="ARBA" id="ARBA00022837"/>
    </source>
</evidence>
<dbReference type="GO" id="GO:0030154">
    <property type="term" value="P:cell differentiation"/>
    <property type="evidence" value="ECO:0007669"/>
    <property type="project" value="UniProtKB-KW"/>
</dbReference>
<comment type="similarity">
    <text evidence="3">Belongs to the copine family.</text>
</comment>
<dbReference type="SUPFAM" id="SSF49562">
    <property type="entry name" value="C2 domain (Calcium/lipid-binding domain, CaLB)"/>
    <property type="match status" value="2"/>
</dbReference>
<dbReference type="GeneTree" id="ENSGT00940000156194"/>
<dbReference type="SMART" id="SM00327">
    <property type="entry name" value="VWA"/>
    <property type="match status" value="1"/>
</dbReference>
<dbReference type="GO" id="GO:0005544">
    <property type="term" value="F:calcium-dependent phospholipid binding"/>
    <property type="evidence" value="ECO:0007669"/>
    <property type="project" value="InterPro"/>
</dbReference>